<organism evidence="2 3">
    <name type="scientific">Agaribacillus aureus</name>
    <dbReference type="NCBI Taxonomy" id="3051825"/>
    <lineage>
        <taxon>Bacteria</taxon>
        <taxon>Pseudomonadati</taxon>
        <taxon>Bacteroidota</taxon>
        <taxon>Cytophagia</taxon>
        <taxon>Cytophagales</taxon>
        <taxon>Splendidivirgaceae</taxon>
        <taxon>Agaribacillus</taxon>
    </lineage>
</organism>
<dbReference type="Pfam" id="PF00583">
    <property type="entry name" value="Acetyltransf_1"/>
    <property type="match status" value="1"/>
</dbReference>
<keyword evidence="3" id="KW-1185">Reference proteome</keyword>
<reference evidence="2" key="1">
    <citation type="submission" date="2023-06" db="EMBL/GenBank/DDBJ databases">
        <title>Genomic of Agaribacillus aureum.</title>
        <authorList>
            <person name="Wang G."/>
        </authorList>
    </citation>
    <scope>NUCLEOTIDE SEQUENCE</scope>
    <source>
        <strain evidence="2">BMA12</strain>
    </source>
</reference>
<sequence length="170" mass="18819">MYKFQRAAVATADELVDLWVKTFEQAYEGVHSPENIHAYCSRNFTNQAALKVLNDDWSACCIASKKGQAVGYYVVSHHPCPVPLEGLSSELKQLYILSSEYGTGLGKSLFGQACETARNAGSTWLWLCVSDINYRAQAFYKKQDFKPVGKGPVFEVGTDRLSSTVMVCSL</sequence>
<dbReference type="RefSeq" id="WP_346756610.1">
    <property type="nucleotide sequence ID" value="NZ_JAUJEB010000001.1"/>
</dbReference>
<dbReference type="InterPro" id="IPR000182">
    <property type="entry name" value="GNAT_dom"/>
</dbReference>
<gene>
    <name evidence="2" type="ORF">QQ020_04410</name>
</gene>
<evidence type="ECO:0000313" key="2">
    <source>
        <dbReference type="EMBL" id="MDN5211275.1"/>
    </source>
</evidence>
<dbReference type="SUPFAM" id="SSF55729">
    <property type="entry name" value="Acyl-CoA N-acyltransferases (Nat)"/>
    <property type="match status" value="1"/>
</dbReference>
<name>A0ABT8L0R8_9BACT</name>
<protein>
    <submittedName>
        <fullName evidence="2">GNAT family N-acetyltransferase</fullName>
    </submittedName>
</protein>
<dbReference type="PROSITE" id="PS51186">
    <property type="entry name" value="GNAT"/>
    <property type="match status" value="1"/>
</dbReference>
<comment type="caution">
    <text evidence="2">The sequence shown here is derived from an EMBL/GenBank/DDBJ whole genome shotgun (WGS) entry which is preliminary data.</text>
</comment>
<feature type="domain" description="N-acetyltransferase" evidence="1">
    <location>
        <begin position="2"/>
        <end position="170"/>
    </location>
</feature>
<dbReference type="InterPro" id="IPR016181">
    <property type="entry name" value="Acyl_CoA_acyltransferase"/>
</dbReference>
<dbReference type="EMBL" id="JAUJEB010000001">
    <property type="protein sequence ID" value="MDN5211275.1"/>
    <property type="molecule type" value="Genomic_DNA"/>
</dbReference>
<evidence type="ECO:0000313" key="3">
    <source>
        <dbReference type="Proteomes" id="UP001172083"/>
    </source>
</evidence>
<dbReference type="CDD" id="cd04301">
    <property type="entry name" value="NAT_SF"/>
    <property type="match status" value="1"/>
</dbReference>
<evidence type="ECO:0000259" key="1">
    <source>
        <dbReference type="PROSITE" id="PS51186"/>
    </source>
</evidence>
<dbReference type="Gene3D" id="3.40.630.30">
    <property type="match status" value="1"/>
</dbReference>
<accession>A0ABT8L0R8</accession>
<proteinExistence type="predicted"/>
<dbReference type="Proteomes" id="UP001172083">
    <property type="component" value="Unassembled WGS sequence"/>
</dbReference>